<sequence length="445" mass="48206">MAKDDLYIPHNSFLNCDKGAVPMQLVATPKKHNIYGLPIATEADNVPLVNIPCFGVCSINNSPCIPVAPEWKGVHGGAQKVLGKAPLLSTSYCKCQKGGSIKIFLTKKDAEAALADDKKSRVDGIPWLDDAIGNALLGPVGMVANKFFGSDDISQGVGRGFRKGLKGTLNFFTDDIWKADTWKGMGKMAGVAIVGYGGPMVLPMTPEKRLKAFDETFGTDLNQTHDAIGTAITQTWDEKVVNGTNAERSELAGQTAEMVFEAVLGSKGAGVVAKGTMAGAKMALGAERFTEITAAIAKLRGAVKLESLMNKVKGIFKVGEVKSAKKMILIQAEEDVIWSADLDKSKSVTRSGHRNAANKQLNEAMKEDPILRSKIEKYDPNAFEKTELSTKDGNKTATRKNPENLEWDHNNNNKNQIDLKTKEDHLKKTVNDGQKGGGFKKNWKK</sequence>
<evidence type="ECO:0000313" key="3">
    <source>
        <dbReference type="Proteomes" id="UP000249754"/>
    </source>
</evidence>
<dbReference type="RefSeq" id="WP_111636508.1">
    <property type="nucleotide sequence ID" value="NZ_QLLR01000056.1"/>
</dbReference>
<dbReference type="Pfam" id="PF14107">
    <property type="entry name" value="DUF4280"/>
    <property type="match status" value="1"/>
</dbReference>
<proteinExistence type="predicted"/>
<organism evidence="2 3">
    <name type="scientific">Pedobacter cryoconitis</name>
    <dbReference type="NCBI Taxonomy" id="188932"/>
    <lineage>
        <taxon>Bacteria</taxon>
        <taxon>Pseudomonadati</taxon>
        <taxon>Bacteroidota</taxon>
        <taxon>Sphingobacteriia</taxon>
        <taxon>Sphingobacteriales</taxon>
        <taxon>Sphingobacteriaceae</taxon>
        <taxon>Pedobacter</taxon>
    </lineage>
</organism>
<evidence type="ECO:0000256" key="1">
    <source>
        <dbReference type="SAM" id="MobiDB-lite"/>
    </source>
</evidence>
<name>A0A327RU95_9SPHI</name>
<gene>
    <name evidence="2" type="ORF">LY11_05247</name>
</gene>
<comment type="caution">
    <text evidence="2">The sequence shown here is derived from an EMBL/GenBank/DDBJ whole genome shotgun (WGS) entry which is preliminary data.</text>
</comment>
<evidence type="ECO:0000313" key="2">
    <source>
        <dbReference type="EMBL" id="RAJ19951.1"/>
    </source>
</evidence>
<dbReference type="OrthoDB" id="603864at2"/>
<protein>
    <submittedName>
        <fullName evidence="2">Uncharacterized protein DUF4280</fullName>
    </submittedName>
</protein>
<feature type="compositionally biased region" description="Basic and acidic residues" evidence="1">
    <location>
        <begin position="385"/>
        <end position="430"/>
    </location>
</feature>
<dbReference type="Proteomes" id="UP000249754">
    <property type="component" value="Unassembled WGS sequence"/>
</dbReference>
<feature type="region of interest" description="Disordered" evidence="1">
    <location>
        <begin position="349"/>
        <end position="368"/>
    </location>
</feature>
<dbReference type="AlphaFoldDB" id="A0A327RU95"/>
<dbReference type="InterPro" id="IPR025460">
    <property type="entry name" value="DUF4280"/>
</dbReference>
<dbReference type="EMBL" id="QLLR01000056">
    <property type="protein sequence ID" value="RAJ19951.1"/>
    <property type="molecule type" value="Genomic_DNA"/>
</dbReference>
<feature type="region of interest" description="Disordered" evidence="1">
    <location>
        <begin position="385"/>
        <end position="445"/>
    </location>
</feature>
<accession>A0A327RU95</accession>
<reference evidence="2 3" key="1">
    <citation type="submission" date="2018-06" db="EMBL/GenBank/DDBJ databases">
        <title>Genomic Encyclopedia of Archaeal and Bacterial Type Strains, Phase II (KMG-II): from individual species to whole genera.</title>
        <authorList>
            <person name="Goeker M."/>
        </authorList>
    </citation>
    <scope>NUCLEOTIDE SEQUENCE [LARGE SCALE GENOMIC DNA]</scope>
    <source>
        <strain evidence="2 3">DSM 14825</strain>
    </source>
</reference>